<protein>
    <recommendedName>
        <fullName evidence="10">acireductone dioxygenase (Fe(2+)-requiring)</fullName>
        <ecNumber evidence="10">1.13.11.54</ecNumber>
    </recommendedName>
</protein>
<gene>
    <name evidence="11" type="ORF">MGWOODY_Smn2693</name>
</gene>
<evidence type="ECO:0000256" key="1">
    <source>
        <dbReference type="ARBA" id="ARBA00000428"/>
    </source>
</evidence>
<dbReference type="PANTHER" id="PTHR23418:SF0">
    <property type="entry name" value="ACIREDUCTONE DIOXYGENASE"/>
    <property type="match status" value="1"/>
</dbReference>
<evidence type="ECO:0000256" key="9">
    <source>
        <dbReference type="ARBA" id="ARBA00023167"/>
    </source>
</evidence>
<comment type="cofactor">
    <cofactor evidence="2">
        <name>Fe(2+)</name>
        <dbReference type="ChEBI" id="CHEBI:29033"/>
    </cofactor>
</comment>
<dbReference type="InterPro" id="IPR023956">
    <property type="entry name" value="ARD_bac"/>
</dbReference>
<dbReference type="GO" id="GO:0010308">
    <property type="term" value="F:acireductone dioxygenase (Ni2+-requiring) activity"/>
    <property type="evidence" value="ECO:0007669"/>
    <property type="project" value="InterPro"/>
</dbReference>
<evidence type="ECO:0000256" key="2">
    <source>
        <dbReference type="ARBA" id="ARBA00001954"/>
    </source>
</evidence>
<dbReference type="PANTHER" id="PTHR23418">
    <property type="entry name" value="ACIREDUCTONE DIOXYGENASE"/>
    <property type="match status" value="1"/>
</dbReference>
<evidence type="ECO:0000256" key="8">
    <source>
        <dbReference type="ARBA" id="ARBA00023004"/>
    </source>
</evidence>
<keyword evidence="6 11" id="KW-0223">Dioxygenase</keyword>
<dbReference type="AlphaFoldDB" id="A0A160TKY8"/>
<name>A0A160TKY8_9ZZZZ</name>
<evidence type="ECO:0000256" key="10">
    <source>
        <dbReference type="ARBA" id="ARBA00039005"/>
    </source>
</evidence>
<evidence type="ECO:0000256" key="6">
    <source>
        <dbReference type="ARBA" id="ARBA00022964"/>
    </source>
</evidence>
<dbReference type="SUPFAM" id="SSF51182">
    <property type="entry name" value="RmlC-like cupins"/>
    <property type="match status" value="1"/>
</dbReference>
<evidence type="ECO:0000256" key="5">
    <source>
        <dbReference type="ARBA" id="ARBA00022723"/>
    </source>
</evidence>
<dbReference type="Gene3D" id="2.60.120.10">
    <property type="entry name" value="Jelly Rolls"/>
    <property type="match status" value="1"/>
</dbReference>
<dbReference type="GO" id="GO:0016151">
    <property type="term" value="F:nickel cation binding"/>
    <property type="evidence" value="ECO:0007669"/>
    <property type="project" value="InterPro"/>
</dbReference>
<keyword evidence="5" id="KW-0479">Metal-binding</keyword>
<dbReference type="GO" id="GO:0019284">
    <property type="term" value="P:L-methionine salvage from S-adenosylmethionine"/>
    <property type="evidence" value="ECO:0007669"/>
    <property type="project" value="InterPro"/>
</dbReference>
<dbReference type="InterPro" id="IPR014710">
    <property type="entry name" value="RmlC-like_jellyroll"/>
</dbReference>
<keyword evidence="4" id="KW-0028">Amino-acid biosynthesis</keyword>
<proteinExistence type="inferred from homology"/>
<reference evidence="11" key="1">
    <citation type="submission" date="2015-10" db="EMBL/GenBank/DDBJ databases">
        <authorList>
            <person name="Gilbert D.G."/>
        </authorList>
    </citation>
    <scope>NUCLEOTIDE SEQUENCE</scope>
</reference>
<dbReference type="Pfam" id="PF03079">
    <property type="entry name" value="ARD"/>
    <property type="match status" value="1"/>
</dbReference>
<dbReference type="CDD" id="cd02232">
    <property type="entry name" value="cupin_ARD"/>
    <property type="match status" value="1"/>
</dbReference>
<dbReference type="EC" id="1.13.11.54" evidence="10"/>
<dbReference type="HAMAP" id="MF_01682">
    <property type="entry name" value="Salvage_MtnD"/>
    <property type="match status" value="1"/>
</dbReference>
<dbReference type="GO" id="GO:0005506">
    <property type="term" value="F:iron ion binding"/>
    <property type="evidence" value="ECO:0007669"/>
    <property type="project" value="InterPro"/>
</dbReference>
<evidence type="ECO:0000256" key="4">
    <source>
        <dbReference type="ARBA" id="ARBA00022605"/>
    </source>
</evidence>
<accession>A0A160TKY8</accession>
<sequence>MSHLQVFDERDGTKALLDTSDGETIARELATIGVRFERWPTRPLPDVAAILDVYAPEIDKLKAEAGYQSVDVVALAPDHPDRAMLRGKFLSEHTHGEDEVRFFVDGEGLFTLHEGGRVFNMLCTRGDLISVPAGMKHWFDMGPAPRFTAIRLFVNPDGWVARFTGDTIADRFPRHEPVPQEQMPA</sequence>
<keyword evidence="3" id="KW-0533">Nickel</keyword>
<comment type="catalytic activity">
    <reaction evidence="1">
        <text>1,2-dihydroxy-5-(methylsulfanyl)pent-1-en-3-one + O2 = 4-methylsulfanyl-2-oxobutanoate + formate + 2 H(+)</text>
        <dbReference type="Rhea" id="RHEA:24504"/>
        <dbReference type="ChEBI" id="CHEBI:15378"/>
        <dbReference type="ChEBI" id="CHEBI:15379"/>
        <dbReference type="ChEBI" id="CHEBI:15740"/>
        <dbReference type="ChEBI" id="CHEBI:16723"/>
        <dbReference type="ChEBI" id="CHEBI:49252"/>
        <dbReference type="EC" id="1.13.11.54"/>
    </reaction>
</comment>
<dbReference type="GO" id="GO:0010309">
    <property type="term" value="F:acireductone dioxygenase [iron(II)-requiring] activity"/>
    <property type="evidence" value="ECO:0007669"/>
    <property type="project" value="UniProtKB-EC"/>
</dbReference>
<organism evidence="11">
    <name type="scientific">hydrothermal vent metagenome</name>
    <dbReference type="NCBI Taxonomy" id="652676"/>
    <lineage>
        <taxon>unclassified sequences</taxon>
        <taxon>metagenomes</taxon>
        <taxon>ecological metagenomes</taxon>
    </lineage>
</organism>
<evidence type="ECO:0000256" key="3">
    <source>
        <dbReference type="ARBA" id="ARBA00022596"/>
    </source>
</evidence>
<dbReference type="InterPro" id="IPR004313">
    <property type="entry name" value="ARD"/>
</dbReference>
<evidence type="ECO:0000256" key="7">
    <source>
        <dbReference type="ARBA" id="ARBA00023002"/>
    </source>
</evidence>
<keyword evidence="8" id="KW-0408">Iron</keyword>
<dbReference type="EMBL" id="CZQE01000103">
    <property type="protein sequence ID" value="CUS44019.1"/>
    <property type="molecule type" value="Genomic_DNA"/>
</dbReference>
<dbReference type="InterPro" id="IPR011051">
    <property type="entry name" value="RmlC_Cupin_sf"/>
</dbReference>
<evidence type="ECO:0000313" key="11">
    <source>
        <dbReference type="EMBL" id="CUS44019.1"/>
    </source>
</evidence>
<keyword evidence="7 11" id="KW-0560">Oxidoreductase</keyword>
<keyword evidence="9" id="KW-0486">Methionine biosynthesis</keyword>